<accession>A0ABN3XP52</accession>
<sequence length="65" mass="6452">MMPACAGAADSASAPSVTLMNTVRLRDDRTRIAAACAAEAVPSTAPAAPAAAAVTSRRLRSPVAD</sequence>
<evidence type="ECO:0000313" key="2">
    <source>
        <dbReference type="Proteomes" id="UP001500403"/>
    </source>
</evidence>
<organism evidence="1 2">
    <name type="scientific">Streptomyces enissocaesilis</name>
    <dbReference type="NCBI Taxonomy" id="332589"/>
    <lineage>
        <taxon>Bacteria</taxon>
        <taxon>Bacillati</taxon>
        <taxon>Actinomycetota</taxon>
        <taxon>Actinomycetes</taxon>
        <taxon>Kitasatosporales</taxon>
        <taxon>Streptomycetaceae</taxon>
        <taxon>Streptomyces</taxon>
        <taxon>Streptomyces rochei group</taxon>
    </lineage>
</organism>
<name>A0ABN3XP52_9ACTN</name>
<protein>
    <submittedName>
        <fullName evidence="1">Uncharacterized protein</fullName>
    </submittedName>
</protein>
<proteinExistence type="predicted"/>
<dbReference type="EMBL" id="BAAAUD010000115">
    <property type="protein sequence ID" value="GAA2974482.1"/>
    <property type="molecule type" value="Genomic_DNA"/>
</dbReference>
<comment type="caution">
    <text evidence="1">The sequence shown here is derived from an EMBL/GenBank/DDBJ whole genome shotgun (WGS) entry which is preliminary data.</text>
</comment>
<gene>
    <name evidence="1" type="ORF">GCM10010446_68420</name>
</gene>
<dbReference type="Proteomes" id="UP001500403">
    <property type="component" value="Unassembled WGS sequence"/>
</dbReference>
<reference evidence="1 2" key="1">
    <citation type="journal article" date="2019" name="Int. J. Syst. Evol. Microbiol.">
        <title>The Global Catalogue of Microorganisms (GCM) 10K type strain sequencing project: providing services to taxonomists for standard genome sequencing and annotation.</title>
        <authorList>
            <consortium name="The Broad Institute Genomics Platform"/>
            <consortium name="The Broad Institute Genome Sequencing Center for Infectious Disease"/>
            <person name="Wu L."/>
            <person name="Ma J."/>
        </authorList>
    </citation>
    <scope>NUCLEOTIDE SEQUENCE [LARGE SCALE GENOMIC DNA]</scope>
    <source>
        <strain evidence="1 2">JCM 9088</strain>
    </source>
</reference>
<keyword evidence="2" id="KW-1185">Reference proteome</keyword>
<evidence type="ECO:0000313" key="1">
    <source>
        <dbReference type="EMBL" id="GAA2974482.1"/>
    </source>
</evidence>